<dbReference type="InterPro" id="IPR006073">
    <property type="entry name" value="GTP-bd"/>
</dbReference>
<evidence type="ECO:0000256" key="2">
    <source>
        <dbReference type="ARBA" id="ARBA00009638"/>
    </source>
</evidence>
<evidence type="ECO:0000256" key="8">
    <source>
        <dbReference type="ARBA" id="ARBA00023210"/>
    </source>
</evidence>
<evidence type="ECO:0000256" key="7">
    <source>
        <dbReference type="ARBA" id="ARBA00023134"/>
    </source>
</evidence>
<evidence type="ECO:0000256" key="1">
    <source>
        <dbReference type="ARBA" id="ARBA00001946"/>
    </source>
</evidence>
<comment type="similarity">
    <text evidence="2 10">Belongs to the TRAFAC class TrmE-Era-EngA-EngB-Septin-like GTPase superfamily. EngB GTPase family.</text>
</comment>
<evidence type="ECO:0000259" key="11">
    <source>
        <dbReference type="PROSITE" id="PS51706"/>
    </source>
</evidence>
<keyword evidence="7 10" id="KW-0342">GTP-binding</keyword>
<evidence type="ECO:0000256" key="5">
    <source>
        <dbReference type="ARBA" id="ARBA00022741"/>
    </source>
</evidence>
<dbReference type="SUPFAM" id="SSF52540">
    <property type="entry name" value="P-loop containing nucleoside triphosphate hydrolases"/>
    <property type="match status" value="1"/>
</dbReference>
<accession>A0ABW3Z947</accession>
<dbReference type="InterPro" id="IPR019987">
    <property type="entry name" value="GTP-bd_ribosome_bio_YsxC"/>
</dbReference>
<dbReference type="NCBIfam" id="TIGR03598">
    <property type="entry name" value="GTPase_YsxC"/>
    <property type="match status" value="1"/>
</dbReference>
<dbReference type="Gene3D" id="3.40.50.300">
    <property type="entry name" value="P-loop containing nucleotide triphosphate hydrolases"/>
    <property type="match status" value="1"/>
</dbReference>
<dbReference type="RefSeq" id="WP_378775913.1">
    <property type="nucleotide sequence ID" value="NZ_JBHTMX010000113.1"/>
</dbReference>
<keyword evidence="3 10" id="KW-0132">Cell division</keyword>
<proteinExistence type="inferred from homology"/>
<feature type="domain" description="EngB-type G" evidence="11">
    <location>
        <begin position="39"/>
        <end position="214"/>
    </location>
</feature>
<keyword evidence="5 10" id="KW-0547">Nucleotide-binding</keyword>
<comment type="function">
    <text evidence="10">Necessary for normal cell division and for the maintenance of normal septation.</text>
</comment>
<evidence type="ECO:0000313" key="13">
    <source>
        <dbReference type="Proteomes" id="UP001597171"/>
    </source>
</evidence>
<dbReference type="InterPro" id="IPR027417">
    <property type="entry name" value="P-loop_NTPase"/>
</dbReference>
<organism evidence="12 13">
    <name type="scientific">Methylopila musalis</name>
    <dbReference type="NCBI Taxonomy" id="1134781"/>
    <lineage>
        <taxon>Bacteria</taxon>
        <taxon>Pseudomonadati</taxon>
        <taxon>Pseudomonadota</taxon>
        <taxon>Alphaproteobacteria</taxon>
        <taxon>Hyphomicrobiales</taxon>
        <taxon>Methylopilaceae</taxon>
        <taxon>Methylopila</taxon>
    </lineage>
</organism>
<evidence type="ECO:0000256" key="10">
    <source>
        <dbReference type="HAMAP-Rule" id="MF_00321"/>
    </source>
</evidence>
<dbReference type="CDD" id="cd01876">
    <property type="entry name" value="YihA_EngB"/>
    <property type="match status" value="1"/>
</dbReference>
<evidence type="ECO:0000256" key="3">
    <source>
        <dbReference type="ARBA" id="ARBA00022618"/>
    </source>
</evidence>
<dbReference type="PROSITE" id="PS51706">
    <property type="entry name" value="G_ENGB"/>
    <property type="match status" value="1"/>
</dbReference>
<name>A0ABW3Z947_9HYPH</name>
<evidence type="ECO:0000256" key="6">
    <source>
        <dbReference type="ARBA" id="ARBA00022842"/>
    </source>
</evidence>
<dbReference type="InterPro" id="IPR030393">
    <property type="entry name" value="G_ENGB_dom"/>
</dbReference>
<evidence type="ECO:0000256" key="9">
    <source>
        <dbReference type="ARBA" id="ARBA00023306"/>
    </source>
</evidence>
<keyword evidence="8 10" id="KW-0717">Septation</keyword>
<dbReference type="HAMAP" id="MF_00321">
    <property type="entry name" value="GTPase_EngB"/>
    <property type="match status" value="1"/>
</dbReference>
<keyword evidence="13" id="KW-1185">Reference proteome</keyword>
<reference evidence="13" key="1">
    <citation type="journal article" date="2019" name="Int. J. Syst. Evol. Microbiol.">
        <title>The Global Catalogue of Microorganisms (GCM) 10K type strain sequencing project: providing services to taxonomists for standard genome sequencing and annotation.</title>
        <authorList>
            <consortium name="The Broad Institute Genomics Platform"/>
            <consortium name="The Broad Institute Genome Sequencing Center for Infectious Disease"/>
            <person name="Wu L."/>
            <person name="Ma J."/>
        </authorList>
    </citation>
    <scope>NUCLEOTIDE SEQUENCE [LARGE SCALE GENOMIC DNA]</scope>
    <source>
        <strain evidence="13">CCUG 61696</strain>
    </source>
</reference>
<keyword evidence="9 10" id="KW-0131">Cell cycle</keyword>
<dbReference type="PANTHER" id="PTHR11649">
    <property type="entry name" value="MSS1/TRME-RELATED GTP-BINDING PROTEIN"/>
    <property type="match status" value="1"/>
</dbReference>
<comment type="cofactor">
    <cofactor evidence="1">
        <name>Mg(2+)</name>
        <dbReference type="ChEBI" id="CHEBI:18420"/>
    </cofactor>
</comment>
<keyword evidence="4" id="KW-0479">Metal-binding</keyword>
<keyword evidence="6" id="KW-0460">Magnesium</keyword>
<comment type="caution">
    <text evidence="12">The sequence shown here is derived from an EMBL/GenBank/DDBJ whole genome shotgun (WGS) entry which is preliminary data.</text>
</comment>
<gene>
    <name evidence="12" type="primary">yihA</name>
    <name evidence="10" type="synonym">engB</name>
    <name evidence="12" type="ORF">ACFQ4O_11905</name>
</gene>
<evidence type="ECO:0000313" key="12">
    <source>
        <dbReference type="EMBL" id="MFD1332701.1"/>
    </source>
</evidence>
<dbReference type="PANTHER" id="PTHR11649:SF13">
    <property type="entry name" value="ENGB-TYPE G DOMAIN-CONTAINING PROTEIN"/>
    <property type="match status" value="1"/>
</dbReference>
<evidence type="ECO:0000256" key="4">
    <source>
        <dbReference type="ARBA" id="ARBA00022723"/>
    </source>
</evidence>
<dbReference type="EMBL" id="JBHTMX010000113">
    <property type="protein sequence ID" value="MFD1332701.1"/>
    <property type="molecule type" value="Genomic_DNA"/>
</dbReference>
<protein>
    <recommendedName>
        <fullName evidence="10">Probable GTP-binding protein EngB</fullName>
    </recommendedName>
</protein>
<dbReference type="Proteomes" id="UP001597171">
    <property type="component" value="Unassembled WGS sequence"/>
</dbReference>
<sequence>MTTDPTDVDPYLEIGRKLFAGPCDFVLGAARLEQLPAMDRPEIALAGRSNVGKSSFVNALTGRKTLAKTSNTPGRTQQLNYFDLGGKAYVVDMPGYGYAQAPVEQVRAWTGLVKTYLRGRRSLARVFLLIDGRHGLKTVDGDVMDLLDAAASSYQVVLTKMDQVPKGERDARVADTLAALARRPAAYPELLATSSRDGDGVVEARAVMARLIDERR</sequence>
<dbReference type="Pfam" id="PF01926">
    <property type="entry name" value="MMR_HSR1"/>
    <property type="match status" value="1"/>
</dbReference>